<evidence type="ECO:0000313" key="2">
    <source>
        <dbReference type="Proteomes" id="UP000315344"/>
    </source>
</evidence>
<sequence length="455" mass="50040">MNYADFALIRFGSGLSPRFDGPATPDALMDSLADETTRAAFPVPSTGEILTQLEHYNKIRRGPMEDEASRTTFEQERNRIKQLANTIRRIRLARAIDAPVGFSERLAQFWSSHFSLTGAAHHVLALNESFQDEVIRTHQNGLFADLLRAATFHPAMLRYLNQTESVGPASQFARKKAHKNLGLNENHARELLELHTLGVGSGYNQADVRQLAELMTGLVLTKEHRFIFSSARAEPGPETVLGKDYGGAEPAQQAEIEAFLNDLAVHPRTAAFICGKLARHFCSDAPPDKLIGAMTERYRSTGGNLTEVYAVMVGHKDARDSFGQKVRQPYDFIAAGFRSLGAAGSMITDMKFGQFRRTVIGPLRAMGQPVNGAPQPEGWPEDEASWLTPQQLAGRINWALDTPRAMFKSLPDVAGYVATALPDTRAEQIGPIAARAETQAEGIAMVLASPQFNRR</sequence>
<dbReference type="Proteomes" id="UP000315344">
    <property type="component" value="Unassembled WGS sequence"/>
</dbReference>
<comment type="caution">
    <text evidence="1">The sequence shown here is derived from an EMBL/GenBank/DDBJ whole genome shotgun (WGS) entry which is preliminary data.</text>
</comment>
<gene>
    <name evidence="1" type="ORF">DI616_15555</name>
</gene>
<proteinExistence type="predicted"/>
<dbReference type="EMBL" id="VAFL01000014">
    <property type="protein sequence ID" value="TKW65349.1"/>
    <property type="molecule type" value="Genomic_DNA"/>
</dbReference>
<dbReference type="AlphaFoldDB" id="A0A533I0X5"/>
<organism evidence="1 2">
    <name type="scientific">Paracoccus denitrificans</name>
    <dbReference type="NCBI Taxonomy" id="266"/>
    <lineage>
        <taxon>Bacteria</taxon>
        <taxon>Pseudomonadati</taxon>
        <taxon>Pseudomonadota</taxon>
        <taxon>Alphaproteobacteria</taxon>
        <taxon>Rhodobacterales</taxon>
        <taxon>Paracoccaceae</taxon>
        <taxon>Paracoccus</taxon>
    </lineage>
</organism>
<reference evidence="1 2" key="1">
    <citation type="journal article" date="2017" name="Nat. Commun.">
        <title>In situ click chemistry generation of cyclooxygenase-2 inhibitors.</title>
        <authorList>
            <person name="Bhardwaj A."/>
            <person name="Kaur J."/>
            <person name="Wuest M."/>
            <person name="Wuest F."/>
        </authorList>
    </citation>
    <scope>NUCLEOTIDE SEQUENCE [LARGE SCALE GENOMIC DNA]</scope>
    <source>
        <strain evidence="1">S2_012_000_R3_94</strain>
    </source>
</reference>
<accession>A0A533I0X5</accession>
<name>A0A533I0X5_PARDE</name>
<dbReference type="Pfam" id="PF08811">
    <property type="entry name" value="DUF1800"/>
    <property type="match status" value="1"/>
</dbReference>
<protein>
    <submittedName>
        <fullName evidence="1">DUF1800 domain-containing protein</fullName>
    </submittedName>
</protein>
<evidence type="ECO:0000313" key="1">
    <source>
        <dbReference type="EMBL" id="TKW65349.1"/>
    </source>
</evidence>
<dbReference type="InterPro" id="IPR014917">
    <property type="entry name" value="DUF1800"/>
</dbReference>